<accession>A0ABS1CE46</accession>
<dbReference type="Pfam" id="PF13419">
    <property type="entry name" value="HAD_2"/>
    <property type="match status" value="1"/>
</dbReference>
<dbReference type="NCBIfam" id="TIGR01549">
    <property type="entry name" value="HAD-SF-IA-v1"/>
    <property type="match status" value="1"/>
</dbReference>
<keyword evidence="2" id="KW-0378">Hydrolase</keyword>
<evidence type="ECO:0000256" key="2">
    <source>
        <dbReference type="ARBA" id="ARBA00022801"/>
    </source>
</evidence>
<dbReference type="SFLD" id="SFLDG01129">
    <property type="entry name" value="C1.5:_HAD__Beta-PGM__Phosphata"/>
    <property type="match status" value="1"/>
</dbReference>
<dbReference type="Gene3D" id="1.10.150.240">
    <property type="entry name" value="Putative phosphatase, domain 2"/>
    <property type="match status" value="1"/>
</dbReference>
<proteinExistence type="predicted"/>
<sequence length="240" mass="25280">MPASVDTAPRGAVLFDLDGTYADTAADMGAALNVLLRRHGRPALAPELIRPHVSSGARGLLKAGFGLTPEALEYAELRGEYLEIYAADICCHTRPFDGMEALIRRLVDQGLTWGIVTNKPGWLTTPLLAAMSPLPAPACVVSGDTAPRPKPHPDPLLYACGLLGLEPAHCWYIGDDARDISAGRAAGMATLAAGWGYLGTDTQPAEWGANGLVEHPLGVLEWLAADRPPPEPSAPPPRAA</sequence>
<dbReference type="PANTHER" id="PTHR43434">
    <property type="entry name" value="PHOSPHOGLYCOLATE PHOSPHATASE"/>
    <property type="match status" value="1"/>
</dbReference>
<dbReference type="InterPro" id="IPR036412">
    <property type="entry name" value="HAD-like_sf"/>
</dbReference>
<dbReference type="RefSeq" id="WP_200234732.1">
    <property type="nucleotide sequence ID" value="NZ_NRRV01000009.1"/>
</dbReference>
<evidence type="ECO:0000313" key="6">
    <source>
        <dbReference type="Proteomes" id="UP000748752"/>
    </source>
</evidence>
<dbReference type="SUPFAM" id="SSF56784">
    <property type="entry name" value="HAD-like"/>
    <property type="match status" value="1"/>
</dbReference>
<keyword evidence="6" id="KW-1185">Reference proteome</keyword>
<dbReference type="InterPro" id="IPR041492">
    <property type="entry name" value="HAD_2"/>
</dbReference>
<organism evidence="5 6">
    <name type="scientific">Thiohalocapsa halophila</name>
    <dbReference type="NCBI Taxonomy" id="69359"/>
    <lineage>
        <taxon>Bacteria</taxon>
        <taxon>Pseudomonadati</taxon>
        <taxon>Pseudomonadota</taxon>
        <taxon>Gammaproteobacteria</taxon>
        <taxon>Chromatiales</taxon>
        <taxon>Chromatiaceae</taxon>
        <taxon>Thiohalocapsa</taxon>
    </lineage>
</organism>
<gene>
    <name evidence="5" type="ORF">CKO31_05240</name>
</gene>
<dbReference type="Gene3D" id="3.40.50.1000">
    <property type="entry name" value="HAD superfamily/HAD-like"/>
    <property type="match status" value="1"/>
</dbReference>
<name>A0ABS1CE46_9GAMM</name>
<evidence type="ECO:0000256" key="3">
    <source>
        <dbReference type="ARBA" id="ARBA00022842"/>
    </source>
</evidence>
<dbReference type="InterPro" id="IPR006439">
    <property type="entry name" value="HAD-SF_hydro_IA"/>
</dbReference>
<comment type="caution">
    <text evidence="5">The sequence shown here is derived from an EMBL/GenBank/DDBJ whole genome shotgun (WGS) entry which is preliminary data.</text>
</comment>
<dbReference type="InterPro" id="IPR050155">
    <property type="entry name" value="HAD-like_hydrolase_sf"/>
</dbReference>
<evidence type="ECO:0000313" key="5">
    <source>
        <dbReference type="EMBL" id="MBK1630155.1"/>
    </source>
</evidence>
<dbReference type="PANTHER" id="PTHR43434:SF23">
    <property type="entry name" value="PHOSPHOGLYCOLATE PHOSPHATASE"/>
    <property type="match status" value="1"/>
</dbReference>
<keyword evidence="3" id="KW-0460">Magnesium</keyword>
<dbReference type="EMBL" id="NRRV01000009">
    <property type="protein sequence ID" value="MBK1630155.1"/>
    <property type="molecule type" value="Genomic_DNA"/>
</dbReference>
<dbReference type="Proteomes" id="UP000748752">
    <property type="component" value="Unassembled WGS sequence"/>
</dbReference>
<keyword evidence="4" id="KW-0119">Carbohydrate metabolism</keyword>
<protein>
    <submittedName>
        <fullName evidence="5">Phosphoglycolate phosphatase</fullName>
    </submittedName>
</protein>
<dbReference type="SFLD" id="SFLDS00003">
    <property type="entry name" value="Haloacid_Dehalogenase"/>
    <property type="match status" value="1"/>
</dbReference>
<evidence type="ECO:0000256" key="4">
    <source>
        <dbReference type="ARBA" id="ARBA00023277"/>
    </source>
</evidence>
<dbReference type="InterPro" id="IPR023198">
    <property type="entry name" value="PGP-like_dom2"/>
</dbReference>
<reference evidence="5 6" key="1">
    <citation type="journal article" date="2020" name="Microorganisms">
        <title>Osmotic Adaptation and Compatible Solute Biosynthesis of Phototrophic Bacteria as Revealed from Genome Analyses.</title>
        <authorList>
            <person name="Imhoff J.F."/>
            <person name="Rahn T."/>
            <person name="Kunzel S."/>
            <person name="Keller A."/>
            <person name="Neulinger S.C."/>
        </authorList>
    </citation>
    <scope>NUCLEOTIDE SEQUENCE [LARGE SCALE GENOMIC DNA]</scope>
    <source>
        <strain evidence="5 6">DSM 6210</strain>
    </source>
</reference>
<keyword evidence="1" id="KW-0479">Metal-binding</keyword>
<dbReference type="NCBIfam" id="TIGR01509">
    <property type="entry name" value="HAD-SF-IA-v3"/>
    <property type="match status" value="1"/>
</dbReference>
<dbReference type="InterPro" id="IPR023214">
    <property type="entry name" value="HAD_sf"/>
</dbReference>
<evidence type="ECO:0000256" key="1">
    <source>
        <dbReference type="ARBA" id="ARBA00022723"/>
    </source>
</evidence>